<dbReference type="Gene3D" id="1.10.10.60">
    <property type="entry name" value="Homeodomain-like"/>
    <property type="match status" value="2"/>
</dbReference>
<dbReference type="InterPro" id="IPR012677">
    <property type="entry name" value="Nucleotide-bd_a/b_plait_sf"/>
</dbReference>
<keyword evidence="12" id="KW-0508">mRNA splicing</keyword>
<reference evidence="20 21" key="1">
    <citation type="journal article" date="2019" name="Genome Biol. Evol.">
        <title>Whole-Genome Sequencing of the Giant Devil Catfish, Bagarius yarrelli.</title>
        <authorList>
            <person name="Jiang W."/>
            <person name="Lv Y."/>
            <person name="Cheng L."/>
            <person name="Yang K."/>
            <person name="Chao B."/>
            <person name="Wang X."/>
            <person name="Li Y."/>
            <person name="Pan X."/>
            <person name="You X."/>
            <person name="Zhang Y."/>
            <person name="Yang J."/>
            <person name="Li J."/>
            <person name="Zhang X."/>
            <person name="Liu S."/>
            <person name="Sun C."/>
            <person name="Yang J."/>
            <person name="Shi Q."/>
        </authorList>
    </citation>
    <scope>NUCLEOTIDE SEQUENCE [LARGE SCALE GENOMIC DNA]</scope>
    <source>
        <strain evidence="20">JWS20170419001</strain>
        <tissue evidence="20">Muscle</tissue>
    </source>
</reference>
<dbReference type="PROSITE" id="PS50090">
    <property type="entry name" value="MYB_LIKE"/>
    <property type="match status" value="2"/>
</dbReference>
<dbReference type="InterPro" id="IPR001005">
    <property type="entry name" value="SANT/Myb"/>
</dbReference>
<dbReference type="Proteomes" id="UP000319801">
    <property type="component" value="Unassembled WGS sequence"/>
</dbReference>
<sequence length="699" mass="79102">MCLHRWGFCNVAQLLSDTQSYSWKRYYLHRAALELKMMSGRSGGDYSCKSLRGHTAQQFDLFQPDLNAQHSTRLLCTKGNGVILLTDGAELKVLRIKGQLISSFKDHLQPITSDDFRVVTASRDLSLRVLTWRKDGEKGGTLESRYQLLGGSHNMSSGLTAVACDYGSIVASVEAVNGRDILKAYVFNMWESGSYLTEKLEADEKLTEKTKARWSPAEGRTEQECKNRYTCVLDPNLIKGSWSKEEDEKLTELVSKYGTFQWTKVAKFLKGRRGKQCRERWTNHLDPSVNKQTWTAEEDELICKAHSLLGNRWAKIAKLLPGRFMNPLGMILGGVVVSLVFMGSVWAGENKAMIKNFKKKNPSLFIIIVLGASYFLLSLCGGVMVFVFGITFPLLLILIHASFRLRSMKNKLENKMEGVGLKKTPMGGYGGSRSRSGRDKYGPPVRTEYRLIVENLSSRCSWQDLKDFMRQAGEVTYADAHKERANEGVIEFRSHSDLRRALDKLDGTDINGRKIRLVEDKPRRRRSYSASRSRSRSHRRSRSRSRRSSRSRSNSRSRSRHRRSRSRSNHKSRSRSGRKSRSKSPSRKSRSRTQKSHSRSRSRSRSRSAERQSRSKSTSKVKSERGSRGPSKEKSVSKKSRSRSTSPAENGHKEQINSTSRSPSPPAEKSGSKSPEPHSRSKSASCSKSRSRSRSASQD</sequence>
<keyword evidence="10" id="KW-0238">DNA-binding</keyword>
<keyword evidence="4" id="KW-0597">Phosphoprotein</keyword>
<dbReference type="PROSITE" id="PS51294">
    <property type="entry name" value="HTH_MYB"/>
    <property type="match status" value="2"/>
</dbReference>
<evidence type="ECO:0000256" key="4">
    <source>
        <dbReference type="ARBA" id="ARBA00022553"/>
    </source>
</evidence>
<keyword evidence="5" id="KW-0507">mRNA processing</keyword>
<dbReference type="GO" id="GO:0006397">
    <property type="term" value="P:mRNA processing"/>
    <property type="evidence" value="ECO:0007669"/>
    <property type="project" value="UniProtKB-KW"/>
</dbReference>
<keyword evidence="9 16" id="KW-1133">Transmembrane helix</keyword>
<name>A0A556VXB1_BAGYA</name>
<dbReference type="InterPro" id="IPR035979">
    <property type="entry name" value="RBD_domain_sf"/>
</dbReference>
<dbReference type="FunFam" id="3.30.70.330:FF:000028">
    <property type="entry name" value="Putative serine/arginine-rich splicing factor 4"/>
    <property type="match status" value="1"/>
</dbReference>
<keyword evidence="6 16" id="KW-0812">Transmembrane</keyword>
<dbReference type="GO" id="GO:0003729">
    <property type="term" value="F:mRNA binding"/>
    <property type="evidence" value="ECO:0007669"/>
    <property type="project" value="TreeGrafter"/>
</dbReference>
<dbReference type="PROSITE" id="PS50102">
    <property type="entry name" value="RRM"/>
    <property type="match status" value="1"/>
</dbReference>
<evidence type="ECO:0000256" key="13">
    <source>
        <dbReference type="ARBA" id="ARBA00023242"/>
    </source>
</evidence>
<dbReference type="SMART" id="SM00360">
    <property type="entry name" value="RRM"/>
    <property type="match status" value="1"/>
</dbReference>
<dbReference type="SUPFAM" id="SSF46689">
    <property type="entry name" value="Homeodomain-like"/>
    <property type="match status" value="1"/>
</dbReference>
<feature type="transmembrane region" description="Helical" evidence="16">
    <location>
        <begin position="360"/>
        <end position="377"/>
    </location>
</feature>
<evidence type="ECO:0000256" key="7">
    <source>
        <dbReference type="ARBA" id="ARBA00022737"/>
    </source>
</evidence>
<evidence type="ECO:0000313" key="21">
    <source>
        <dbReference type="Proteomes" id="UP000319801"/>
    </source>
</evidence>
<feature type="transmembrane region" description="Helical" evidence="16">
    <location>
        <begin position="328"/>
        <end position="348"/>
    </location>
</feature>
<evidence type="ECO:0000259" key="17">
    <source>
        <dbReference type="PROSITE" id="PS50090"/>
    </source>
</evidence>
<keyword evidence="8 14" id="KW-0694">RNA-binding</keyword>
<feature type="compositionally biased region" description="Basic and acidic residues" evidence="15">
    <location>
        <begin position="621"/>
        <end position="636"/>
    </location>
</feature>
<organism evidence="20 21">
    <name type="scientific">Bagarius yarrelli</name>
    <name type="common">Goonch</name>
    <name type="synonym">Bagrus yarrelli</name>
    <dbReference type="NCBI Taxonomy" id="175774"/>
    <lineage>
        <taxon>Eukaryota</taxon>
        <taxon>Metazoa</taxon>
        <taxon>Chordata</taxon>
        <taxon>Craniata</taxon>
        <taxon>Vertebrata</taxon>
        <taxon>Euteleostomi</taxon>
        <taxon>Actinopterygii</taxon>
        <taxon>Neopterygii</taxon>
        <taxon>Teleostei</taxon>
        <taxon>Ostariophysi</taxon>
        <taxon>Siluriformes</taxon>
        <taxon>Sisoridae</taxon>
        <taxon>Sisorinae</taxon>
        <taxon>Bagarius</taxon>
    </lineage>
</organism>
<evidence type="ECO:0000256" key="16">
    <source>
        <dbReference type="SAM" id="Phobius"/>
    </source>
</evidence>
<proteinExistence type="inferred from homology"/>
<evidence type="ECO:0000256" key="1">
    <source>
        <dbReference type="ARBA" id="ARBA00004123"/>
    </source>
</evidence>
<keyword evidence="7" id="KW-0677">Repeat</keyword>
<dbReference type="GO" id="GO:0005737">
    <property type="term" value="C:cytoplasm"/>
    <property type="evidence" value="ECO:0007669"/>
    <property type="project" value="TreeGrafter"/>
</dbReference>
<feature type="domain" description="Myb-like" evidence="17">
    <location>
        <begin position="234"/>
        <end position="285"/>
    </location>
</feature>
<dbReference type="GO" id="GO:0005634">
    <property type="term" value="C:nucleus"/>
    <property type="evidence" value="ECO:0007669"/>
    <property type="project" value="UniProtKB-SubCell"/>
</dbReference>
<dbReference type="PANTHER" id="PTHR23003">
    <property type="entry name" value="RNA RECOGNITION MOTIF RRM DOMAIN CONTAINING PROTEIN"/>
    <property type="match status" value="1"/>
</dbReference>
<dbReference type="Pfam" id="PF03208">
    <property type="entry name" value="PRA1"/>
    <property type="match status" value="1"/>
</dbReference>
<comment type="subcellular location">
    <subcellularLocation>
        <location evidence="2">Membrane</location>
        <topology evidence="2">Multi-pass membrane protein</topology>
    </subcellularLocation>
    <subcellularLocation>
        <location evidence="1">Nucleus</location>
    </subcellularLocation>
</comment>
<feature type="region of interest" description="Disordered" evidence="15">
    <location>
        <begin position="514"/>
        <end position="699"/>
    </location>
</feature>
<evidence type="ECO:0000256" key="3">
    <source>
        <dbReference type="ARBA" id="ARBA00010269"/>
    </source>
</evidence>
<evidence type="ECO:0000256" key="5">
    <source>
        <dbReference type="ARBA" id="ARBA00022664"/>
    </source>
</evidence>
<protein>
    <submittedName>
        <fullName evidence="20">Serine/arginine-rich splicing factor 6</fullName>
    </submittedName>
</protein>
<evidence type="ECO:0000256" key="8">
    <source>
        <dbReference type="ARBA" id="ARBA00022884"/>
    </source>
</evidence>
<dbReference type="InterPro" id="IPR050374">
    <property type="entry name" value="RRT5_SRSF_SR"/>
</dbReference>
<dbReference type="InterPro" id="IPR000504">
    <property type="entry name" value="RRM_dom"/>
</dbReference>
<dbReference type="PANTHER" id="PTHR23003:SF51">
    <property type="entry name" value="SERINE-ARGININE PROTEIN 55"/>
    <property type="match status" value="1"/>
</dbReference>
<evidence type="ECO:0000256" key="6">
    <source>
        <dbReference type="ARBA" id="ARBA00022692"/>
    </source>
</evidence>
<dbReference type="AlphaFoldDB" id="A0A556VXB1"/>
<evidence type="ECO:0000313" key="20">
    <source>
        <dbReference type="EMBL" id="TUS74790.1"/>
    </source>
</evidence>
<evidence type="ECO:0000256" key="2">
    <source>
        <dbReference type="ARBA" id="ARBA00004141"/>
    </source>
</evidence>
<dbReference type="Pfam" id="PF00076">
    <property type="entry name" value="RRM_1"/>
    <property type="match status" value="1"/>
</dbReference>
<feature type="compositionally biased region" description="Low complexity" evidence="15">
    <location>
        <begin position="682"/>
        <end position="699"/>
    </location>
</feature>
<keyword evidence="11 16" id="KW-0472">Membrane</keyword>
<dbReference type="OrthoDB" id="63265at2759"/>
<dbReference type="GO" id="GO:0003677">
    <property type="term" value="F:DNA binding"/>
    <property type="evidence" value="ECO:0007669"/>
    <property type="project" value="UniProtKB-KW"/>
</dbReference>
<feature type="domain" description="HTH myb-type" evidence="19">
    <location>
        <begin position="234"/>
        <end position="289"/>
    </location>
</feature>
<dbReference type="GO" id="GO:0008380">
    <property type="term" value="P:RNA splicing"/>
    <property type="evidence" value="ECO:0007669"/>
    <property type="project" value="UniProtKB-KW"/>
</dbReference>
<evidence type="ECO:0000259" key="18">
    <source>
        <dbReference type="PROSITE" id="PS50102"/>
    </source>
</evidence>
<dbReference type="InterPro" id="IPR004895">
    <property type="entry name" value="Prenylated_rab_accept_PRA1"/>
</dbReference>
<dbReference type="GO" id="GO:0016020">
    <property type="term" value="C:membrane"/>
    <property type="evidence" value="ECO:0007669"/>
    <property type="project" value="UniProtKB-SubCell"/>
</dbReference>
<accession>A0A556VXB1</accession>
<feature type="transmembrane region" description="Helical" evidence="16">
    <location>
        <begin position="383"/>
        <end position="403"/>
    </location>
</feature>
<dbReference type="Pfam" id="PF13921">
    <property type="entry name" value="Myb_DNA-bind_6"/>
    <property type="match status" value="1"/>
</dbReference>
<evidence type="ECO:0000256" key="11">
    <source>
        <dbReference type="ARBA" id="ARBA00023136"/>
    </source>
</evidence>
<evidence type="ECO:0000256" key="9">
    <source>
        <dbReference type="ARBA" id="ARBA00022989"/>
    </source>
</evidence>
<dbReference type="InterPro" id="IPR009057">
    <property type="entry name" value="Homeodomain-like_sf"/>
</dbReference>
<evidence type="ECO:0000256" key="14">
    <source>
        <dbReference type="PROSITE-ProRule" id="PRU00176"/>
    </source>
</evidence>
<evidence type="ECO:0000259" key="19">
    <source>
        <dbReference type="PROSITE" id="PS51294"/>
    </source>
</evidence>
<evidence type="ECO:0000256" key="12">
    <source>
        <dbReference type="ARBA" id="ARBA00023187"/>
    </source>
</evidence>
<dbReference type="CDD" id="cd12766">
    <property type="entry name" value="RRM2_SRSF6"/>
    <property type="match status" value="1"/>
</dbReference>
<dbReference type="Gene3D" id="3.30.70.330">
    <property type="match status" value="1"/>
</dbReference>
<dbReference type="FunFam" id="1.10.10.60:FF:000010">
    <property type="entry name" value="Transcriptional activator Myb isoform A"/>
    <property type="match status" value="1"/>
</dbReference>
<comment type="similarity">
    <text evidence="3">Belongs to the splicing factor SR family.</text>
</comment>
<dbReference type="CDD" id="cd00167">
    <property type="entry name" value="SANT"/>
    <property type="match status" value="2"/>
</dbReference>
<feature type="domain" description="Myb-like" evidence="17">
    <location>
        <begin position="286"/>
        <end position="323"/>
    </location>
</feature>
<feature type="domain" description="HTH myb-type" evidence="19">
    <location>
        <begin position="290"/>
        <end position="323"/>
    </location>
</feature>
<feature type="compositionally biased region" description="Basic residues" evidence="15">
    <location>
        <begin position="523"/>
        <end position="606"/>
    </location>
</feature>
<dbReference type="SUPFAM" id="SSF54928">
    <property type="entry name" value="RNA-binding domain, RBD"/>
    <property type="match status" value="1"/>
</dbReference>
<gene>
    <name evidence="20" type="ORF">Baya_17079</name>
</gene>
<evidence type="ECO:0000256" key="15">
    <source>
        <dbReference type="SAM" id="MobiDB-lite"/>
    </source>
</evidence>
<keyword evidence="21" id="KW-1185">Reference proteome</keyword>
<comment type="caution">
    <text evidence="20">The sequence shown here is derived from an EMBL/GenBank/DDBJ whole genome shotgun (WGS) entry which is preliminary data.</text>
</comment>
<dbReference type="InterPro" id="IPR017930">
    <property type="entry name" value="Myb_dom"/>
</dbReference>
<keyword evidence="13" id="KW-0539">Nucleus</keyword>
<dbReference type="EMBL" id="VCAZ01000435">
    <property type="protein sequence ID" value="TUS74790.1"/>
    <property type="molecule type" value="Genomic_DNA"/>
</dbReference>
<dbReference type="SMART" id="SM00717">
    <property type="entry name" value="SANT"/>
    <property type="match status" value="2"/>
</dbReference>
<feature type="domain" description="RRM" evidence="18">
    <location>
        <begin position="449"/>
        <end position="522"/>
    </location>
</feature>
<evidence type="ECO:0000256" key="10">
    <source>
        <dbReference type="ARBA" id="ARBA00023125"/>
    </source>
</evidence>